<proteinExistence type="predicted"/>
<gene>
    <name evidence="1" type="ORF">NM688_g7700</name>
</gene>
<accession>A0ACC1S2C8</accession>
<organism evidence="1 2">
    <name type="scientific">Phlebia brevispora</name>
    <dbReference type="NCBI Taxonomy" id="194682"/>
    <lineage>
        <taxon>Eukaryota</taxon>
        <taxon>Fungi</taxon>
        <taxon>Dikarya</taxon>
        <taxon>Basidiomycota</taxon>
        <taxon>Agaricomycotina</taxon>
        <taxon>Agaricomycetes</taxon>
        <taxon>Polyporales</taxon>
        <taxon>Meruliaceae</taxon>
        <taxon>Phlebia</taxon>
    </lineage>
</organism>
<evidence type="ECO:0000313" key="1">
    <source>
        <dbReference type="EMBL" id="KAJ3530492.1"/>
    </source>
</evidence>
<keyword evidence="2" id="KW-1185">Reference proteome</keyword>
<dbReference type="Proteomes" id="UP001148662">
    <property type="component" value="Unassembled WGS sequence"/>
</dbReference>
<evidence type="ECO:0000313" key="2">
    <source>
        <dbReference type="Proteomes" id="UP001148662"/>
    </source>
</evidence>
<protein>
    <submittedName>
        <fullName evidence="1">Uncharacterized protein</fullName>
    </submittedName>
</protein>
<dbReference type="EMBL" id="JANHOG010001870">
    <property type="protein sequence ID" value="KAJ3530492.1"/>
    <property type="molecule type" value="Genomic_DNA"/>
</dbReference>
<sequence>MPVNFFSGSPLNRLSWLRPSHHFLHALLESASTRWTVFKNGQPLIASKPGPKDRSLALLTTEDVRALLGPKPYFAQGERDGDLADHDVHVLEAARMRGPGIVFLGLQESDEGKSDALPSSDFSAKSDAASVVAKIKGTAYFSLDVSKVNEKELDEVLQTSDAARSGVSLTFIDGRQAMGYMDYYYAAVYAEARAQVDWNARNKVGVDVIRKEPLIDIPSHQFCAACGSPVYSMWAGWKLSCSSLLPWADNTGREPCPTGVGLHNQVHPRTDPVVIMAVVNEENDKVLLGRNRKWPGKFYSAMAGFVEPGEAFEDAVKRELWEEAGIRVWGIQYHSAQPWPFPSNLMVGFYAIADPDVPTRTDLDNELEGRYRYRPLLTYCSTD</sequence>
<reference evidence="1" key="1">
    <citation type="submission" date="2022-07" db="EMBL/GenBank/DDBJ databases">
        <title>Genome Sequence of Phlebia brevispora.</title>
        <authorList>
            <person name="Buettner E."/>
        </authorList>
    </citation>
    <scope>NUCLEOTIDE SEQUENCE</scope>
    <source>
        <strain evidence="1">MPL23</strain>
    </source>
</reference>
<comment type="caution">
    <text evidence="1">The sequence shown here is derived from an EMBL/GenBank/DDBJ whole genome shotgun (WGS) entry which is preliminary data.</text>
</comment>
<name>A0ACC1S2C8_9APHY</name>